<dbReference type="HOGENOM" id="CLU_2762065_0_0_1"/>
<dbReference type="EnsemblPlants" id="OMERI02G01330.1">
    <property type="protein sequence ID" value="OMERI02G01330.1"/>
    <property type="gene ID" value="OMERI02G01330"/>
</dbReference>
<sequence>MWEENLPECARSASDRPRARAGCWRIRDEVEKLEESESGRKVMDGGVLIDFDEFEADVVGADGSFILLKA</sequence>
<accession>A0A0E0CE74</accession>
<organism evidence="1">
    <name type="scientific">Oryza meridionalis</name>
    <dbReference type="NCBI Taxonomy" id="40149"/>
    <lineage>
        <taxon>Eukaryota</taxon>
        <taxon>Viridiplantae</taxon>
        <taxon>Streptophyta</taxon>
        <taxon>Embryophyta</taxon>
        <taxon>Tracheophyta</taxon>
        <taxon>Spermatophyta</taxon>
        <taxon>Magnoliopsida</taxon>
        <taxon>Liliopsida</taxon>
        <taxon>Poales</taxon>
        <taxon>Poaceae</taxon>
        <taxon>BOP clade</taxon>
        <taxon>Oryzoideae</taxon>
        <taxon>Oryzeae</taxon>
        <taxon>Oryzinae</taxon>
        <taxon>Oryza</taxon>
    </lineage>
</organism>
<dbReference type="Proteomes" id="UP000008021">
    <property type="component" value="Chromosome 2"/>
</dbReference>
<dbReference type="Gramene" id="OMERI02G01330.1">
    <property type="protein sequence ID" value="OMERI02G01330.1"/>
    <property type="gene ID" value="OMERI02G01330"/>
</dbReference>
<protein>
    <submittedName>
        <fullName evidence="1">Uncharacterized protein</fullName>
    </submittedName>
</protein>
<evidence type="ECO:0000313" key="1">
    <source>
        <dbReference type="EnsemblPlants" id="OMERI02G01330.1"/>
    </source>
</evidence>
<dbReference type="AlphaFoldDB" id="A0A0E0CE74"/>
<evidence type="ECO:0000313" key="2">
    <source>
        <dbReference type="Proteomes" id="UP000008021"/>
    </source>
</evidence>
<reference evidence="1" key="1">
    <citation type="submission" date="2015-04" db="UniProtKB">
        <authorList>
            <consortium name="EnsemblPlants"/>
        </authorList>
    </citation>
    <scope>IDENTIFICATION</scope>
</reference>
<proteinExistence type="predicted"/>
<reference evidence="1" key="2">
    <citation type="submission" date="2018-05" db="EMBL/GenBank/DDBJ databases">
        <title>OmerRS3 (Oryza meridionalis Reference Sequence Version 3).</title>
        <authorList>
            <person name="Zhang J."/>
            <person name="Kudrna D."/>
            <person name="Lee S."/>
            <person name="Talag J."/>
            <person name="Welchert J."/>
            <person name="Wing R.A."/>
        </authorList>
    </citation>
    <scope>NUCLEOTIDE SEQUENCE [LARGE SCALE GENOMIC DNA]</scope>
    <source>
        <strain evidence="1">cv. OR44</strain>
    </source>
</reference>
<name>A0A0E0CE74_9ORYZ</name>
<keyword evidence="2" id="KW-1185">Reference proteome</keyword>